<accession>A0JJZ2</accession>
<protein>
    <submittedName>
        <fullName evidence="1">Pol domain</fullName>
    </submittedName>
</protein>
<dbReference type="EMBL" id="AM410593">
    <property type="protein sequence ID" value="CAL69018.1"/>
    <property type="molecule type" value="Genomic_DNA"/>
</dbReference>
<sequence length="52" mass="6057">VKFHFIWEILDESGIELKKIYIKENPTDILTKVVLGVKFVHCKKLLHILPVA</sequence>
<proteinExistence type="predicted"/>
<name>A0JJZ2_AGATE</name>
<reference evidence="1" key="1">
    <citation type="journal article" date="2007" name="Plant Sci.">
        <title>Isolation and characterization of Ty1-copia retrotransposon sequences in the blue agave (Agave tequilana Weber var. azul) and their development as SSAP markers for phylogenetic analysis.</title>
        <authorList>
            <person name="Bousios A."/>
            <person name="Saldana-Oyarzabal I."/>
            <person name="Valenzuela-Zapata A. G."/>
            <person name="Wood C."/>
            <person name="Pearce S.R."/>
        </authorList>
    </citation>
    <scope>NUCLEOTIDE SEQUENCE</scope>
</reference>
<dbReference type="AlphaFoldDB" id="A0JJZ2"/>
<organism evidence="1">
    <name type="scientific">Agave tequilana</name>
    <name type="common">Tequila agave</name>
    <dbReference type="NCBI Taxonomy" id="386106"/>
    <lineage>
        <taxon>Eukaryota</taxon>
        <taxon>Viridiplantae</taxon>
        <taxon>Streptophyta</taxon>
        <taxon>Embryophyta</taxon>
        <taxon>Tracheophyta</taxon>
        <taxon>Spermatophyta</taxon>
        <taxon>Magnoliopsida</taxon>
        <taxon>Liliopsida</taxon>
        <taxon>Asparagales</taxon>
        <taxon>Asparagaceae</taxon>
        <taxon>Agavoideae</taxon>
        <taxon>Agave</taxon>
    </lineage>
</organism>
<evidence type="ECO:0000313" key="1">
    <source>
        <dbReference type="EMBL" id="CAL69018.1"/>
    </source>
</evidence>
<feature type="non-terminal residue" evidence="1">
    <location>
        <position position="1"/>
    </location>
</feature>
<gene>
    <name evidence="1" type="primary">rnaseH</name>
</gene>